<dbReference type="Proteomes" id="UP000184088">
    <property type="component" value="Unassembled WGS sequence"/>
</dbReference>
<dbReference type="EMBL" id="FQVH01000013">
    <property type="protein sequence ID" value="SHF15928.1"/>
    <property type="molecule type" value="Genomic_DNA"/>
</dbReference>
<dbReference type="InterPro" id="IPR036102">
    <property type="entry name" value="OsmC/Ohrsf"/>
</dbReference>
<dbReference type="InterPro" id="IPR015946">
    <property type="entry name" value="KH_dom-like_a/b"/>
</dbReference>
<evidence type="ECO:0000313" key="2">
    <source>
        <dbReference type="Proteomes" id="UP000184088"/>
    </source>
</evidence>
<dbReference type="SUPFAM" id="SSF82784">
    <property type="entry name" value="OsmC-like"/>
    <property type="match status" value="1"/>
</dbReference>
<protein>
    <submittedName>
        <fullName evidence="1">Uncharacterized OsmC-related protein</fullName>
    </submittedName>
</protein>
<dbReference type="STRING" id="1121256.SAMN02746089_01399"/>
<dbReference type="InterPro" id="IPR003718">
    <property type="entry name" value="OsmC/Ohr_fam"/>
</dbReference>
<sequence length="147" mass="15966">MAVVTFKATSRKLPEGLAVESDVRGFKMVLDEPEDLGGTNKGMNPVEALLCALGSCQSIVAAVFAEQQGINLQEFWVELEGDLDTDGFMGLSDVRPGFLEVRFKMHIKSDSPEDKVKEFAKFIEKRCPVGDTLANGVKLVSSGVVIE</sequence>
<accession>A0A1M4ZD86</accession>
<organism evidence="1 2">
    <name type="scientific">Caldanaerobius fijiensis DSM 17918</name>
    <dbReference type="NCBI Taxonomy" id="1121256"/>
    <lineage>
        <taxon>Bacteria</taxon>
        <taxon>Bacillati</taxon>
        <taxon>Bacillota</taxon>
        <taxon>Clostridia</taxon>
        <taxon>Thermoanaerobacterales</taxon>
        <taxon>Thermoanaerobacteraceae</taxon>
        <taxon>Caldanaerobius</taxon>
    </lineage>
</organism>
<dbReference type="AlphaFoldDB" id="A0A1M4ZD86"/>
<evidence type="ECO:0000313" key="1">
    <source>
        <dbReference type="EMBL" id="SHF15928.1"/>
    </source>
</evidence>
<proteinExistence type="predicted"/>
<keyword evidence="2" id="KW-1185">Reference proteome</keyword>
<dbReference type="PANTHER" id="PTHR35368:SF1">
    <property type="entry name" value="HYDROPEROXIDE REDUCTASE"/>
    <property type="match status" value="1"/>
</dbReference>
<dbReference type="PANTHER" id="PTHR35368">
    <property type="entry name" value="HYDROPEROXIDE REDUCTASE"/>
    <property type="match status" value="1"/>
</dbReference>
<name>A0A1M4ZD86_9THEO</name>
<gene>
    <name evidence="1" type="ORF">SAMN02746089_01399</name>
</gene>
<dbReference type="OrthoDB" id="1433018at2"/>
<dbReference type="InterPro" id="IPR052924">
    <property type="entry name" value="OsmC/Ohr_hydroprdx_reductase"/>
</dbReference>
<reference evidence="1 2" key="1">
    <citation type="submission" date="2016-11" db="EMBL/GenBank/DDBJ databases">
        <authorList>
            <person name="Jaros S."/>
            <person name="Januszkiewicz K."/>
            <person name="Wedrychowicz H."/>
        </authorList>
    </citation>
    <scope>NUCLEOTIDE SEQUENCE [LARGE SCALE GENOMIC DNA]</scope>
    <source>
        <strain evidence="1 2">DSM 17918</strain>
    </source>
</reference>
<dbReference type="Pfam" id="PF02566">
    <property type="entry name" value="OsmC"/>
    <property type="match status" value="1"/>
</dbReference>
<dbReference type="RefSeq" id="WP_073343247.1">
    <property type="nucleotide sequence ID" value="NZ_FQVH01000013.1"/>
</dbReference>
<dbReference type="Gene3D" id="3.30.300.20">
    <property type="match status" value="1"/>
</dbReference>